<dbReference type="Proteomes" id="UP000601435">
    <property type="component" value="Unassembled WGS sequence"/>
</dbReference>
<organism evidence="2 3">
    <name type="scientific">Symbiodinium necroappetens</name>
    <dbReference type="NCBI Taxonomy" id="1628268"/>
    <lineage>
        <taxon>Eukaryota</taxon>
        <taxon>Sar</taxon>
        <taxon>Alveolata</taxon>
        <taxon>Dinophyceae</taxon>
        <taxon>Suessiales</taxon>
        <taxon>Symbiodiniaceae</taxon>
        <taxon>Symbiodinium</taxon>
    </lineage>
</organism>
<dbReference type="AlphaFoldDB" id="A0A813B033"/>
<evidence type="ECO:0000313" key="2">
    <source>
        <dbReference type="EMBL" id="CAE7881968.1"/>
    </source>
</evidence>
<gene>
    <name evidence="2" type="ORF">SNEC2469_LOCUS28994</name>
</gene>
<protein>
    <recommendedName>
        <fullName evidence="4">Flagellar basal body-associated FliL family protein</fullName>
    </recommendedName>
</protein>
<comment type="caution">
    <text evidence="2">The sequence shown here is derived from an EMBL/GenBank/DDBJ whole genome shotgun (WGS) entry which is preliminary data.</text>
</comment>
<sequence length="152" mass="16676">MKRLVILLVLLVLLGGGGFAAWTYGMPIYEKMQAEKAAQKPEPVYVSLTPLVVPVIENNRVTHHLTLAISVEVAGASGDAKLREAMPRVIDAFTTELYGLMSLEFVREGGVELPLVKQRLILVGERELGPEVVTDVLIEAVDRIKGQRDLQS</sequence>
<dbReference type="EMBL" id="CAJNJA010064252">
    <property type="protein sequence ID" value="CAE7881968.1"/>
    <property type="molecule type" value="Genomic_DNA"/>
</dbReference>
<evidence type="ECO:0000256" key="1">
    <source>
        <dbReference type="SAM" id="SignalP"/>
    </source>
</evidence>
<accession>A0A813B033</accession>
<proteinExistence type="predicted"/>
<feature type="chain" id="PRO_5032915354" description="Flagellar basal body-associated FliL family protein" evidence="1">
    <location>
        <begin position="21"/>
        <end position="152"/>
    </location>
</feature>
<keyword evidence="3" id="KW-1185">Reference proteome</keyword>
<evidence type="ECO:0000313" key="3">
    <source>
        <dbReference type="Proteomes" id="UP000601435"/>
    </source>
</evidence>
<reference evidence="2" key="1">
    <citation type="submission" date="2021-02" db="EMBL/GenBank/DDBJ databases">
        <authorList>
            <person name="Dougan E. K."/>
            <person name="Rhodes N."/>
            <person name="Thang M."/>
            <person name="Chan C."/>
        </authorList>
    </citation>
    <scope>NUCLEOTIDE SEQUENCE</scope>
</reference>
<keyword evidence="1" id="KW-0732">Signal</keyword>
<name>A0A813B033_9DINO</name>
<evidence type="ECO:0008006" key="4">
    <source>
        <dbReference type="Google" id="ProtNLM"/>
    </source>
</evidence>
<feature type="signal peptide" evidence="1">
    <location>
        <begin position="1"/>
        <end position="20"/>
    </location>
</feature>